<feature type="signal peptide" evidence="1">
    <location>
        <begin position="1"/>
        <end position="22"/>
    </location>
</feature>
<feature type="chain" id="PRO_5012273549" description="PLC-like phosphodiesterase" evidence="1">
    <location>
        <begin position="23"/>
        <end position="301"/>
    </location>
</feature>
<reference evidence="3" key="1">
    <citation type="journal article" date="2017" name="Genome Biol.">
        <title>Comparative genomics reveals high biological diversity and specific adaptations in the industrially and medically important fungal genus Aspergillus.</title>
        <authorList>
            <person name="de Vries R.P."/>
            <person name="Riley R."/>
            <person name="Wiebenga A."/>
            <person name="Aguilar-Osorio G."/>
            <person name="Amillis S."/>
            <person name="Uchima C.A."/>
            <person name="Anderluh G."/>
            <person name="Asadollahi M."/>
            <person name="Askin M."/>
            <person name="Barry K."/>
            <person name="Battaglia E."/>
            <person name="Bayram O."/>
            <person name="Benocci T."/>
            <person name="Braus-Stromeyer S.A."/>
            <person name="Caldana C."/>
            <person name="Canovas D."/>
            <person name="Cerqueira G.C."/>
            <person name="Chen F."/>
            <person name="Chen W."/>
            <person name="Choi C."/>
            <person name="Clum A."/>
            <person name="Dos Santos R.A."/>
            <person name="Damasio A.R."/>
            <person name="Diallinas G."/>
            <person name="Emri T."/>
            <person name="Fekete E."/>
            <person name="Flipphi M."/>
            <person name="Freyberg S."/>
            <person name="Gallo A."/>
            <person name="Gournas C."/>
            <person name="Habgood R."/>
            <person name="Hainaut M."/>
            <person name="Harispe M.L."/>
            <person name="Henrissat B."/>
            <person name="Hilden K.S."/>
            <person name="Hope R."/>
            <person name="Hossain A."/>
            <person name="Karabika E."/>
            <person name="Karaffa L."/>
            <person name="Karanyi Z."/>
            <person name="Krasevec N."/>
            <person name="Kuo A."/>
            <person name="Kusch H."/>
            <person name="LaButti K."/>
            <person name="Lagendijk E.L."/>
            <person name="Lapidus A."/>
            <person name="Levasseur A."/>
            <person name="Lindquist E."/>
            <person name="Lipzen A."/>
            <person name="Logrieco A.F."/>
            <person name="MacCabe A."/>
            <person name="Maekelae M.R."/>
            <person name="Malavazi I."/>
            <person name="Melin P."/>
            <person name="Meyer V."/>
            <person name="Mielnichuk N."/>
            <person name="Miskei M."/>
            <person name="Molnar A.P."/>
            <person name="Mule G."/>
            <person name="Ngan C.Y."/>
            <person name="Orejas M."/>
            <person name="Orosz E."/>
            <person name="Ouedraogo J.P."/>
            <person name="Overkamp K.M."/>
            <person name="Park H.-S."/>
            <person name="Perrone G."/>
            <person name="Piumi F."/>
            <person name="Punt P.J."/>
            <person name="Ram A.F."/>
            <person name="Ramon A."/>
            <person name="Rauscher S."/>
            <person name="Record E."/>
            <person name="Riano-Pachon D.M."/>
            <person name="Robert V."/>
            <person name="Roehrig J."/>
            <person name="Ruller R."/>
            <person name="Salamov A."/>
            <person name="Salih N.S."/>
            <person name="Samson R.A."/>
            <person name="Sandor E."/>
            <person name="Sanguinetti M."/>
            <person name="Schuetze T."/>
            <person name="Sepcic K."/>
            <person name="Shelest E."/>
            <person name="Sherlock G."/>
            <person name="Sophianopoulou V."/>
            <person name="Squina F.M."/>
            <person name="Sun H."/>
            <person name="Susca A."/>
            <person name="Todd R.B."/>
            <person name="Tsang A."/>
            <person name="Unkles S.E."/>
            <person name="van de Wiele N."/>
            <person name="van Rossen-Uffink D."/>
            <person name="Oliveira J.V."/>
            <person name="Vesth T.C."/>
            <person name="Visser J."/>
            <person name="Yu J.-H."/>
            <person name="Zhou M."/>
            <person name="Andersen M.R."/>
            <person name="Archer D.B."/>
            <person name="Baker S.E."/>
            <person name="Benoit I."/>
            <person name="Brakhage A.A."/>
            <person name="Braus G.H."/>
            <person name="Fischer R."/>
            <person name="Frisvad J.C."/>
            <person name="Goldman G.H."/>
            <person name="Houbraken J."/>
            <person name="Oakley B."/>
            <person name="Pocsi I."/>
            <person name="Scazzocchio C."/>
            <person name="Seiboth B."/>
            <person name="vanKuyk P.A."/>
            <person name="Wortman J."/>
            <person name="Dyer P.S."/>
            <person name="Grigoriev I.V."/>
        </authorList>
    </citation>
    <scope>NUCLEOTIDE SEQUENCE [LARGE SCALE GENOMIC DNA]</scope>
    <source>
        <strain evidence="3">ATCC 16872 / CBS 172.66 / WB 5094</strain>
    </source>
</reference>
<evidence type="ECO:0000313" key="3">
    <source>
        <dbReference type="Proteomes" id="UP000184546"/>
    </source>
</evidence>
<protein>
    <recommendedName>
        <fullName evidence="4">PLC-like phosphodiesterase</fullName>
    </recommendedName>
</protein>
<dbReference type="AlphaFoldDB" id="A0A1L9WY18"/>
<organism evidence="2 3">
    <name type="scientific">Aspergillus aculeatus (strain ATCC 16872 / CBS 172.66 / WB 5094)</name>
    <dbReference type="NCBI Taxonomy" id="690307"/>
    <lineage>
        <taxon>Eukaryota</taxon>
        <taxon>Fungi</taxon>
        <taxon>Dikarya</taxon>
        <taxon>Ascomycota</taxon>
        <taxon>Pezizomycotina</taxon>
        <taxon>Eurotiomycetes</taxon>
        <taxon>Eurotiomycetidae</taxon>
        <taxon>Eurotiales</taxon>
        <taxon>Aspergillaceae</taxon>
        <taxon>Aspergillus</taxon>
        <taxon>Aspergillus subgen. Circumdati</taxon>
    </lineage>
</organism>
<keyword evidence="1" id="KW-0732">Signal</keyword>
<dbReference type="Pfam" id="PF26146">
    <property type="entry name" value="PI-PLC_X"/>
    <property type="match status" value="1"/>
</dbReference>
<dbReference type="GO" id="GO:0006629">
    <property type="term" value="P:lipid metabolic process"/>
    <property type="evidence" value="ECO:0007669"/>
    <property type="project" value="InterPro"/>
</dbReference>
<dbReference type="Proteomes" id="UP000184546">
    <property type="component" value="Unassembled WGS sequence"/>
</dbReference>
<dbReference type="GO" id="GO:0008081">
    <property type="term" value="F:phosphoric diester hydrolase activity"/>
    <property type="evidence" value="ECO:0007669"/>
    <property type="project" value="InterPro"/>
</dbReference>
<gene>
    <name evidence="2" type="ORF">ASPACDRAFT_42542</name>
</gene>
<keyword evidence="3" id="KW-1185">Reference proteome</keyword>
<evidence type="ECO:0000256" key="1">
    <source>
        <dbReference type="SAM" id="SignalP"/>
    </source>
</evidence>
<dbReference type="GeneID" id="30974933"/>
<dbReference type="EMBL" id="KV878975">
    <property type="protein sequence ID" value="OJK01043.1"/>
    <property type="molecule type" value="Genomic_DNA"/>
</dbReference>
<dbReference type="OMA" id="YYFETPF"/>
<evidence type="ECO:0000313" key="2">
    <source>
        <dbReference type="EMBL" id="OJK01043.1"/>
    </source>
</evidence>
<dbReference type="PANTHER" id="PTHR13593:SF146">
    <property type="entry name" value="PLC-LIKE PHOSPHODIESTERASE"/>
    <property type="match status" value="1"/>
</dbReference>
<dbReference type="OrthoDB" id="7984201at2759"/>
<dbReference type="InterPro" id="IPR051057">
    <property type="entry name" value="PI-PLC_domain"/>
</dbReference>
<dbReference type="InterPro" id="IPR017946">
    <property type="entry name" value="PLC-like_Pdiesterase_TIM-brl"/>
</dbReference>
<dbReference type="VEuPathDB" id="FungiDB:ASPACDRAFT_42542"/>
<name>A0A1L9WY18_ASPA1</name>
<sequence length="301" mass="32464">MFFSPVVLGLAATTSLVLSVLAQSTCNGQSAYCDRIYSNVTQVGAHDSPFVGPLLQQNQNIDVTEQLDLGIRFLQGQTHQSIDNETILLCHTSCLLEYAGSLESYLTTVKTWLDDNPDEVVTLLLTNGDSLPVTHFAEAFESAAIADYAFVPKSSPSTLAINAWPTLRELIGNGTRLITFLDYGANATAVPYILDEFAYFFETPYDVTDASFPICSIDRPSGASATGRMYIVNHFLDIDILGILIPDREHAAETNAVSGEGSIGAQADLCLSIYGQLPNVILLDFVDQGQPIAAQSLLNGV</sequence>
<evidence type="ECO:0008006" key="4">
    <source>
        <dbReference type="Google" id="ProtNLM"/>
    </source>
</evidence>
<dbReference type="Gene3D" id="3.20.20.190">
    <property type="entry name" value="Phosphatidylinositol (PI) phosphodiesterase"/>
    <property type="match status" value="1"/>
</dbReference>
<dbReference type="PANTHER" id="PTHR13593">
    <property type="match status" value="1"/>
</dbReference>
<accession>A0A1L9WY18</accession>
<proteinExistence type="predicted"/>
<dbReference type="STRING" id="690307.A0A1L9WY18"/>
<dbReference type="SUPFAM" id="SSF51695">
    <property type="entry name" value="PLC-like phosphodiesterases"/>
    <property type="match status" value="1"/>
</dbReference>
<dbReference type="RefSeq" id="XP_020057382.1">
    <property type="nucleotide sequence ID" value="XM_020201119.1"/>
</dbReference>